<dbReference type="RefSeq" id="WP_201370442.1">
    <property type="nucleotide sequence ID" value="NZ_BNJG01000001.1"/>
</dbReference>
<organism evidence="1 2">
    <name type="scientific">Ktedonobacter robiniae</name>
    <dbReference type="NCBI Taxonomy" id="2778365"/>
    <lineage>
        <taxon>Bacteria</taxon>
        <taxon>Bacillati</taxon>
        <taxon>Chloroflexota</taxon>
        <taxon>Ktedonobacteria</taxon>
        <taxon>Ktedonobacterales</taxon>
        <taxon>Ktedonobacteraceae</taxon>
        <taxon>Ktedonobacter</taxon>
    </lineage>
</organism>
<comment type="caution">
    <text evidence="1">The sequence shown here is derived from an EMBL/GenBank/DDBJ whole genome shotgun (WGS) entry which is preliminary data.</text>
</comment>
<dbReference type="InterPro" id="IPR003607">
    <property type="entry name" value="HD/PDEase_dom"/>
</dbReference>
<evidence type="ECO:0000313" key="2">
    <source>
        <dbReference type="Proteomes" id="UP000654345"/>
    </source>
</evidence>
<name>A0ABQ3ULK8_9CHLR</name>
<gene>
    <name evidence="1" type="ORF">KSB_21040</name>
</gene>
<keyword evidence="2" id="KW-1185">Reference proteome</keyword>
<reference evidence="1 2" key="1">
    <citation type="journal article" date="2021" name="Int. J. Syst. Evol. Microbiol.">
        <title>Reticulibacter mediterranei gen. nov., sp. nov., within the new family Reticulibacteraceae fam. nov., and Ktedonospora formicarum gen. nov., sp. nov., Ktedonobacter robiniae sp. nov., Dictyobacter formicarum sp. nov. and Dictyobacter arantiisoli sp. nov., belonging to the class Ktedonobacteria.</title>
        <authorList>
            <person name="Yabe S."/>
            <person name="Zheng Y."/>
            <person name="Wang C.M."/>
            <person name="Sakai Y."/>
            <person name="Abe K."/>
            <person name="Yokota A."/>
            <person name="Donadio S."/>
            <person name="Cavaletti L."/>
            <person name="Monciardini P."/>
        </authorList>
    </citation>
    <scope>NUCLEOTIDE SEQUENCE [LARGE SCALE GENOMIC DNA]</scope>
    <source>
        <strain evidence="1 2">SOSP1-30</strain>
    </source>
</reference>
<sequence length="175" mass="19647">MILQKVHYRLGQVRQQMGFVQPLTLDEHREVTRWLPQSALSLFYTMTPADQRHSVRVCQGLQESGCQEEDMLAAALLHDVGKAEGRVPFWTRPVIVLGKLLAPALLSKIAVSPLDAEKSRVTRWRLTLGYAWWHAEVGAELAQAAGLSERAVLYIKTHHQANGPAAILYRIDEVS</sequence>
<dbReference type="EMBL" id="BNJG01000001">
    <property type="protein sequence ID" value="GHO53629.1"/>
    <property type="molecule type" value="Genomic_DNA"/>
</dbReference>
<dbReference type="CDD" id="cd00077">
    <property type="entry name" value="HDc"/>
    <property type="match status" value="1"/>
</dbReference>
<proteinExistence type="predicted"/>
<dbReference type="SUPFAM" id="SSF109604">
    <property type="entry name" value="HD-domain/PDEase-like"/>
    <property type="match status" value="1"/>
</dbReference>
<dbReference type="Gene3D" id="1.10.3210.10">
    <property type="entry name" value="Hypothetical protein af1432"/>
    <property type="match status" value="1"/>
</dbReference>
<evidence type="ECO:0008006" key="3">
    <source>
        <dbReference type="Google" id="ProtNLM"/>
    </source>
</evidence>
<protein>
    <recommendedName>
        <fullName evidence="3">HD domain-containing protein</fullName>
    </recommendedName>
</protein>
<evidence type="ECO:0000313" key="1">
    <source>
        <dbReference type="EMBL" id="GHO53629.1"/>
    </source>
</evidence>
<accession>A0ABQ3ULK8</accession>
<dbReference type="Proteomes" id="UP000654345">
    <property type="component" value="Unassembled WGS sequence"/>
</dbReference>